<dbReference type="Proteomes" id="UP000265836">
    <property type="component" value="Unassembled WGS sequence"/>
</dbReference>
<organism evidence="2 3">
    <name type="scientific">Ectopseudomonas oleovorans</name>
    <name type="common">Pseudomonas oleovorans</name>
    <dbReference type="NCBI Taxonomy" id="301"/>
    <lineage>
        <taxon>Bacteria</taxon>
        <taxon>Pseudomonadati</taxon>
        <taxon>Pseudomonadota</taxon>
        <taxon>Gammaproteobacteria</taxon>
        <taxon>Pseudomonadales</taxon>
        <taxon>Pseudomonadaceae</taxon>
        <taxon>Ectopseudomonas</taxon>
    </lineage>
</organism>
<gene>
    <name evidence="2" type="ORF">DFO61_3412</name>
</gene>
<dbReference type="NCBIfam" id="NF033859">
    <property type="entry name" value="SMEK_N"/>
    <property type="match status" value="1"/>
</dbReference>
<dbReference type="EMBL" id="QXDA01000004">
    <property type="protein sequence ID" value="RIA22720.1"/>
    <property type="molecule type" value="Genomic_DNA"/>
</dbReference>
<proteinExistence type="predicted"/>
<evidence type="ECO:0000313" key="3">
    <source>
        <dbReference type="Proteomes" id="UP000265836"/>
    </source>
</evidence>
<dbReference type="RefSeq" id="WP_119693861.1">
    <property type="nucleotide sequence ID" value="NZ_QXDA01000004.1"/>
</dbReference>
<reference evidence="2 3" key="1">
    <citation type="submission" date="2018-08" db="EMBL/GenBank/DDBJ databases">
        <title>Genome sequencing of rice bacterial endophytes.</title>
        <authorList>
            <person name="Venturi V."/>
        </authorList>
    </citation>
    <scope>NUCLEOTIDE SEQUENCE [LARGE SCALE GENOMIC DNA]</scope>
    <source>
        <strain evidence="2 3">E1205</strain>
    </source>
</reference>
<dbReference type="InterPro" id="IPR047740">
    <property type="entry name" value="SMEK_dom"/>
</dbReference>
<comment type="caution">
    <text evidence="2">The sequence shown here is derived from an EMBL/GenBank/DDBJ whole genome shotgun (WGS) entry which is preliminary data.</text>
</comment>
<sequence>MSTRTEKMLEEIRSRLSRIATDIRMDNIAGLYDRNGHMERFFKQILNALYGLNLVSTNIKFSNYPAIDLKDATRRVAYQVTSTNTSQKITHTIDTFHKNGLDKEFDSLNFLILRDIEGPKMRSGSNTTVDYDIFTIYDLSRMISDLDDEAKISEIRDIVMIEYLVSDGSVINVKAGAKYNLTSIQRLIDQARLDPKSEFKEIEIYGNEVEEFVKELSNLTIEQRTTLYELVVKCQLKNNDYKTLYLSSARVQVEFTARENLVINSLIDNGLVELDREFSASHFEPEFVALVMRYPSELELNIFAELKKFAADDVDLLQKMLISLNFDCLRI</sequence>
<evidence type="ECO:0000313" key="2">
    <source>
        <dbReference type="EMBL" id="RIA22720.1"/>
    </source>
</evidence>
<dbReference type="AlphaFoldDB" id="A0A397MCJ7"/>
<dbReference type="Pfam" id="PF21941">
    <property type="entry name" value="SMEK_N"/>
    <property type="match status" value="1"/>
</dbReference>
<accession>A0A397MCJ7</accession>
<name>A0A397MCJ7_ECTOL</name>
<evidence type="ECO:0000259" key="1">
    <source>
        <dbReference type="Pfam" id="PF21941"/>
    </source>
</evidence>
<feature type="domain" description="SMEK" evidence="1">
    <location>
        <begin position="11"/>
        <end position="140"/>
    </location>
</feature>
<protein>
    <recommendedName>
        <fullName evidence="1">SMEK domain-containing protein</fullName>
    </recommendedName>
</protein>